<evidence type="ECO:0000256" key="1">
    <source>
        <dbReference type="SAM" id="MobiDB-lite"/>
    </source>
</evidence>
<keyword evidence="2" id="KW-0812">Transmembrane</keyword>
<feature type="compositionally biased region" description="Gly residues" evidence="1">
    <location>
        <begin position="809"/>
        <end position="820"/>
    </location>
</feature>
<dbReference type="Pfam" id="PF14901">
    <property type="entry name" value="Jiv90"/>
    <property type="match status" value="1"/>
</dbReference>
<comment type="caution">
    <text evidence="4">The sequence shown here is derived from an EMBL/GenBank/DDBJ whole genome shotgun (WGS) entry which is preliminary data.</text>
</comment>
<evidence type="ECO:0000313" key="4">
    <source>
        <dbReference type="EMBL" id="KAK7598105.1"/>
    </source>
</evidence>
<accession>A0AAN9TJV6</accession>
<dbReference type="PRINTS" id="PR00625">
    <property type="entry name" value="JDOMAIN"/>
</dbReference>
<name>A0AAN9TJV6_9HEMI</name>
<organism evidence="4 5">
    <name type="scientific">Parthenolecanium corni</name>
    <dbReference type="NCBI Taxonomy" id="536013"/>
    <lineage>
        <taxon>Eukaryota</taxon>
        <taxon>Metazoa</taxon>
        <taxon>Ecdysozoa</taxon>
        <taxon>Arthropoda</taxon>
        <taxon>Hexapoda</taxon>
        <taxon>Insecta</taxon>
        <taxon>Pterygota</taxon>
        <taxon>Neoptera</taxon>
        <taxon>Paraneoptera</taxon>
        <taxon>Hemiptera</taxon>
        <taxon>Sternorrhyncha</taxon>
        <taxon>Coccoidea</taxon>
        <taxon>Coccidae</taxon>
        <taxon>Parthenolecanium</taxon>
    </lineage>
</organism>
<evidence type="ECO:0000313" key="5">
    <source>
        <dbReference type="Proteomes" id="UP001367676"/>
    </source>
</evidence>
<dbReference type="Proteomes" id="UP001367676">
    <property type="component" value="Unassembled WGS sequence"/>
</dbReference>
<dbReference type="InterPro" id="IPR032843">
    <property type="entry name" value="Jiv"/>
</dbReference>
<feature type="compositionally biased region" description="Polar residues" evidence="1">
    <location>
        <begin position="406"/>
        <end position="429"/>
    </location>
</feature>
<dbReference type="PANTHER" id="PTHR44665">
    <property type="entry name" value="DNAJ HOMOLOG SUBFAMILY C MEMBER 14"/>
    <property type="match status" value="1"/>
</dbReference>
<keyword evidence="5" id="KW-1185">Reference proteome</keyword>
<feature type="region of interest" description="Disordered" evidence="1">
    <location>
        <begin position="263"/>
        <end position="312"/>
    </location>
</feature>
<dbReference type="PANTHER" id="PTHR44665:SF1">
    <property type="entry name" value="DNAJ HOMOLOG SUBFAMILY C MEMBER 14"/>
    <property type="match status" value="1"/>
</dbReference>
<feature type="region of interest" description="Disordered" evidence="1">
    <location>
        <begin position="325"/>
        <end position="429"/>
    </location>
</feature>
<feature type="compositionally biased region" description="Pro residues" evidence="1">
    <location>
        <begin position="778"/>
        <end position="794"/>
    </location>
</feature>
<dbReference type="CDD" id="cd06257">
    <property type="entry name" value="DnaJ"/>
    <property type="match status" value="1"/>
</dbReference>
<dbReference type="AlphaFoldDB" id="A0AAN9TJV6"/>
<feature type="compositionally biased region" description="Polar residues" evidence="1">
    <location>
        <begin position="557"/>
        <end position="569"/>
    </location>
</feature>
<sequence>MEEDQSADKILSQKKSSIDDIIDHITADLQSYDGKYILLGQPSNNETQSIWQQRVTRQPENLNYVQNPYQDQQARINSLDSNVYYPSNSFVDNSRNNYLPYVFSNSTQYQNSAADSHYNYIYYQQNSNHHPTPDYGLFNASNNYQSPHLIENLVGNWVPNQNGTYSQFGNSPHVLENCNDSTIKMHHQSQQAQHTNSSNTFSKLGNNAIRRPRMVAEVRPMRPSYSDVLAKSVTQSVSPTNGAPAKTVTSSKVDATRVKTIKKKGNNVTKNGGPVLKRQHSSGSEEQMLNGMKSSNDKKASPPNENHGWSSVEDLSKISSYGEFEKECQTDRSPLSNLNNKKTNRKTKSVRPNGLTNDACNNKKVNNAQPENRKNTKKTNAASNNNLQWGVGKQTSPVRSEKKNNNKTVSSAEVKKSTNTSKNANQNVDSVVDVSKSITTAKLNPRFTNTPTSHRKTQRSTKRREGSSKIALIWKRWREKTSQYVMFFFTWLLYLLWDVLVMSFHLCFYLLGVIISCSGAWFNTIKTLLKNLCTNPRHWWQRKKFSKTSSSKKPYSNRSDNSPANLTSNISLPQTGEEAMKRLFACKGKDPYSILGVTKNCPDEVIKKYYKRQAVLVHPDKNNQPGAEEAFKILVHAFELIGEPERRKAYDRCVMESMEEEWEELSNLLSQLHKKMEYAANTIRCTNCGSRHKRSMVERPLYAARFCSQCKIHHSAREGDIWAESSMLGWLWRYYACMDGAVYDISEWAACQADNLRHLKPNTHVVQYRIVVGKHRPNPPPPTSPQPPPPPPPNCSEQDIEDFLSSLYGHGGGGQSGGDQNGSRFRKKSKRKK</sequence>
<dbReference type="InterPro" id="IPR036869">
    <property type="entry name" value="J_dom_sf"/>
</dbReference>
<feature type="compositionally biased region" description="Basic residues" evidence="1">
    <location>
        <begin position="824"/>
        <end position="833"/>
    </location>
</feature>
<protein>
    <recommendedName>
        <fullName evidence="3">J domain-containing protein</fullName>
    </recommendedName>
</protein>
<evidence type="ECO:0000259" key="3">
    <source>
        <dbReference type="PROSITE" id="PS50076"/>
    </source>
</evidence>
<proteinExistence type="predicted"/>
<keyword evidence="2" id="KW-0472">Membrane</keyword>
<feature type="domain" description="J" evidence="3">
    <location>
        <begin position="590"/>
        <end position="654"/>
    </location>
</feature>
<dbReference type="SUPFAM" id="SSF46565">
    <property type="entry name" value="Chaperone J-domain"/>
    <property type="match status" value="1"/>
</dbReference>
<evidence type="ECO:0000256" key="2">
    <source>
        <dbReference type="SAM" id="Phobius"/>
    </source>
</evidence>
<dbReference type="SMART" id="SM00271">
    <property type="entry name" value="DnaJ"/>
    <property type="match status" value="1"/>
</dbReference>
<gene>
    <name evidence="4" type="ORF">V9T40_006340</name>
</gene>
<feature type="region of interest" description="Disordered" evidence="1">
    <location>
        <begin position="544"/>
        <end position="569"/>
    </location>
</feature>
<feature type="compositionally biased region" description="Low complexity" evidence="1">
    <location>
        <begin position="547"/>
        <end position="556"/>
    </location>
</feature>
<dbReference type="PROSITE" id="PS50076">
    <property type="entry name" value="DNAJ_2"/>
    <property type="match status" value="1"/>
</dbReference>
<feature type="compositionally biased region" description="Polar residues" evidence="1">
    <location>
        <begin position="354"/>
        <end position="370"/>
    </location>
</feature>
<keyword evidence="2" id="KW-1133">Transmembrane helix</keyword>
<dbReference type="InterPro" id="IPR052317">
    <property type="entry name" value="Viral_replicn-host_int_reg"/>
</dbReference>
<reference evidence="4 5" key="1">
    <citation type="submission" date="2024-03" db="EMBL/GenBank/DDBJ databases">
        <title>Adaptation during the transition from Ophiocordyceps entomopathogen to insect associate is accompanied by gene loss and intensified selection.</title>
        <authorList>
            <person name="Ward C.M."/>
            <person name="Onetto C.A."/>
            <person name="Borneman A.R."/>
        </authorList>
    </citation>
    <scope>NUCLEOTIDE SEQUENCE [LARGE SCALE GENOMIC DNA]</scope>
    <source>
        <strain evidence="4">AWRI1</strain>
        <tissue evidence="4">Single Adult Female</tissue>
    </source>
</reference>
<feature type="region of interest" description="Disordered" evidence="1">
    <location>
        <begin position="444"/>
        <end position="464"/>
    </location>
</feature>
<dbReference type="InterPro" id="IPR001623">
    <property type="entry name" value="DnaJ_domain"/>
</dbReference>
<feature type="region of interest" description="Disordered" evidence="1">
    <location>
        <begin position="773"/>
        <end position="833"/>
    </location>
</feature>
<dbReference type="Gene3D" id="1.10.287.110">
    <property type="entry name" value="DnaJ domain"/>
    <property type="match status" value="1"/>
</dbReference>
<feature type="transmembrane region" description="Helical" evidence="2">
    <location>
        <begin position="503"/>
        <end position="522"/>
    </location>
</feature>
<feature type="compositionally biased region" description="Basic residues" evidence="1">
    <location>
        <begin position="453"/>
        <end position="462"/>
    </location>
</feature>
<dbReference type="Pfam" id="PF00226">
    <property type="entry name" value="DnaJ"/>
    <property type="match status" value="1"/>
</dbReference>
<dbReference type="EMBL" id="JBBCAQ010000014">
    <property type="protein sequence ID" value="KAK7598105.1"/>
    <property type="molecule type" value="Genomic_DNA"/>
</dbReference>